<feature type="compositionally biased region" description="Basic and acidic residues" evidence="1">
    <location>
        <begin position="137"/>
        <end position="168"/>
    </location>
</feature>
<proteinExistence type="predicted"/>
<gene>
    <name evidence="2" type="ORF">GEV33_004877</name>
</gene>
<comment type="caution">
    <text evidence="2">The sequence shown here is derived from an EMBL/GenBank/DDBJ whole genome shotgun (WGS) entry which is preliminary data.</text>
</comment>
<sequence length="340" mass="39546">MGTTVLIDEDFTIDVIEDEEESDFSLQNHQIKTEPEWCVEDGSDTAGIDGYGIKQEFKIDIEENYLSNDEFVDVLQVKTEITDDIGDDFVVEENLSDVKPQLSSDNDGNLSQEEQMVSSQDKLVLKEESNRSLLVESDTKSSTDAVPKENRDNSHKDVVPVRKTQGEPLDRRKCSITTKRNQQTRVPYQHRDKNVPPFRFRKKRRPLNLWYPYQRPNRTGAPTPSFRTSTRFRNRPPVWRFHNFRTHSNEPLGRNQSRDLFNGEAICRGHDRWQLSPWQRGGEVCRPQVWASEIQTRAFSVLQICTILQTVAQLSDNLCKQHCTNNVTWEMSQLNIRMTR</sequence>
<keyword evidence="3" id="KW-1185">Reference proteome</keyword>
<organism evidence="2 3">
    <name type="scientific">Tenebrio molitor</name>
    <name type="common">Yellow mealworm beetle</name>
    <dbReference type="NCBI Taxonomy" id="7067"/>
    <lineage>
        <taxon>Eukaryota</taxon>
        <taxon>Metazoa</taxon>
        <taxon>Ecdysozoa</taxon>
        <taxon>Arthropoda</taxon>
        <taxon>Hexapoda</taxon>
        <taxon>Insecta</taxon>
        <taxon>Pterygota</taxon>
        <taxon>Neoptera</taxon>
        <taxon>Endopterygota</taxon>
        <taxon>Coleoptera</taxon>
        <taxon>Polyphaga</taxon>
        <taxon>Cucujiformia</taxon>
        <taxon>Tenebrionidae</taxon>
        <taxon>Tenebrio</taxon>
    </lineage>
</organism>
<dbReference type="Proteomes" id="UP000719412">
    <property type="component" value="Unassembled WGS sequence"/>
</dbReference>
<accession>A0A8J6LD23</accession>
<protein>
    <submittedName>
        <fullName evidence="2">Uncharacterized protein</fullName>
    </submittedName>
</protein>
<name>A0A8J6LD23_TENMO</name>
<reference evidence="2" key="2">
    <citation type="submission" date="2021-08" db="EMBL/GenBank/DDBJ databases">
        <authorList>
            <person name="Eriksson T."/>
        </authorList>
    </citation>
    <scope>NUCLEOTIDE SEQUENCE</scope>
    <source>
        <strain evidence="2">Stoneville</strain>
        <tissue evidence="2">Whole head</tissue>
    </source>
</reference>
<evidence type="ECO:0000256" key="1">
    <source>
        <dbReference type="SAM" id="MobiDB-lite"/>
    </source>
</evidence>
<evidence type="ECO:0000313" key="2">
    <source>
        <dbReference type="EMBL" id="KAH0817914.1"/>
    </source>
</evidence>
<feature type="compositionally biased region" description="Polar residues" evidence="1">
    <location>
        <begin position="101"/>
        <end position="121"/>
    </location>
</feature>
<reference evidence="2" key="1">
    <citation type="journal article" date="2020" name="J Insects Food Feed">
        <title>The yellow mealworm (Tenebrio molitor) genome: a resource for the emerging insects as food and feed industry.</title>
        <authorList>
            <person name="Eriksson T."/>
            <person name="Andere A."/>
            <person name="Kelstrup H."/>
            <person name="Emery V."/>
            <person name="Picard C."/>
        </authorList>
    </citation>
    <scope>NUCLEOTIDE SEQUENCE</scope>
    <source>
        <strain evidence="2">Stoneville</strain>
        <tissue evidence="2">Whole head</tissue>
    </source>
</reference>
<dbReference type="EMBL" id="JABDTM020018627">
    <property type="protein sequence ID" value="KAH0817914.1"/>
    <property type="molecule type" value="Genomic_DNA"/>
</dbReference>
<feature type="compositionally biased region" description="Polar residues" evidence="1">
    <location>
        <begin position="216"/>
        <end position="231"/>
    </location>
</feature>
<evidence type="ECO:0000313" key="3">
    <source>
        <dbReference type="Proteomes" id="UP000719412"/>
    </source>
</evidence>
<feature type="region of interest" description="Disordered" evidence="1">
    <location>
        <begin position="96"/>
        <end position="168"/>
    </location>
</feature>
<feature type="region of interest" description="Disordered" evidence="1">
    <location>
        <begin position="212"/>
        <end position="231"/>
    </location>
</feature>
<dbReference type="AlphaFoldDB" id="A0A8J6LD23"/>